<evidence type="ECO:0000313" key="1">
    <source>
        <dbReference type="EMBL" id="RAL20100.1"/>
    </source>
</evidence>
<organism evidence="1 2">
    <name type="scientific">Lujinxingia litoralis</name>
    <dbReference type="NCBI Taxonomy" id="2211119"/>
    <lineage>
        <taxon>Bacteria</taxon>
        <taxon>Deltaproteobacteria</taxon>
        <taxon>Bradymonadales</taxon>
        <taxon>Lujinxingiaceae</taxon>
        <taxon>Lujinxingia</taxon>
    </lineage>
</organism>
<sequence>MRGEWLASVGVWATLLGCAPERESAEATLEAYPVVSPAHSPQALADESRGLERFLPATQRAESEAQCVTVLKEVAFCSEEDVFLATLGQTRALSREAAREAFLGQAERWFDPGEARRDCQRIVQATGGSTGPGRALWGAASVGSARVCSEFARTLVEVSFFDHVGQEIWGAR</sequence>
<reference evidence="1 2" key="1">
    <citation type="submission" date="2018-05" db="EMBL/GenBank/DDBJ databases">
        <title>Lujinxingia marina gen. nov. sp. nov., a new facultative anaerobic member of the class Deltaproteobacteria, and proposal of Lujinxingaceae fam. nov.</title>
        <authorList>
            <person name="Li C.-M."/>
        </authorList>
    </citation>
    <scope>NUCLEOTIDE SEQUENCE [LARGE SCALE GENOMIC DNA]</scope>
    <source>
        <strain evidence="1 2">B210</strain>
    </source>
</reference>
<protein>
    <submittedName>
        <fullName evidence="1">Uncharacterized protein</fullName>
    </submittedName>
</protein>
<dbReference type="AlphaFoldDB" id="A0A328C500"/>
<comment type="caution">
    <text evidence="1">The sequence shown here is derived from an EMBL/GenBank/DDBJ whole genome shotgun (WGS) entry which is preliminary data.</text>
</comment>
<evidence type="ECO:0000313" key="2">
    <source>
        <dbReference type="Proteomes" id="UP000249169"/>
    </source>
</evidence>
<dbReference type="OrthoDB" id="5516611at2"/>
<dbReference type="EMBL" id="QHKO01000015">
    <property type="protein sequence ID" value="RAL20100.1"/>
    <property type="molecule type" value="Genomic_DNA"/>
</dbReference>
<keyword evidence="2" id="KW-1185">Reference proteome</keyword>
<dbReference type="PROSITE" id="PS51257">
    <property type="entry name" value="PROKAR_LIPOPROTEIN"/>
    <property type="match status" value="1"/>
</dbReference>
<proteinExistence type="predicted"/>
<name>A0A328C500_9DELT</name>
<accession>A0A328C500</accession>
<dbReference type="RefSeq" id="WP_111731458.1">
    <property type="nucleotide sequence ID" value="NZ_QHKO01000015.1"/>
</dbReference>
<gene>
    <name evidence="1" type="ORF">DL240_18905</name>
</gene>
<dbReference type="Proteomes" id="UP000249169">
    <property type="component" value="Unassembled WGS sequence"/>
</dbReference>